<dbReference type="SMART" id="SM00966">
    <property type="entry name" value="SpoVT_AbrB"/>
    <property type="match status" value="1"/>
</dbReference>
<organism evidence="3 4">
    <name type="scientific">Lysinibacillus irui</name>
    <dbReference type="NCBI Taxonomy" id="2998077"/>
    <lineage>
        <taxon>Bacteria</taxon>
        <taxon>Bacillati</taxon>
        <taxon>Bacillota</taxon>
        <taxon>Bacilli</taxon>
        <taxon>Bacillales</taxon>
        <taxon>Bacillaceae</taxon>
        <taxon>Lysinibacillus</taxon>
    </lineage>
</organism>
<dbReference type="Proteomes" id="UP001219585">
    <property type="component" value="Plasmid unnamed"/>
</dbReference>
<keyword evidence="3" id="KW-0614">Plasmid</keyword>
<dbReference type="AlphaFoldDB" id="A0AAJ5RWX6"/>
<evidence type="ECO:0000313" key="3">
    <source>
        <dbReference type="EMBL" id="WDV09230.1"/>
    </source>
</evidence>
<dbReference type="Pfam" id="PF04014">
    <property type="entry name" value="MazE_antitoxin"/>
    <property type="match status" value="1"/>
</dbReference>
<evidence type="ECO:0000313" key="4">
    <source>
        <dbReference type="Proteomes" id="UP001219585"/>
    </source>
</evidence>
<proteinExistence type="predicted"/>
<dbReference type="RefSeq" id="WP_274797450.1">
    <property type="nucleotide sequence ID" value="NZ_CP113528.1"/>
</dbReference>
<dbReference type="NCBIfam" id="TIGR01439">
    <property type="entry name" value="lp_hng_hel_AbrB"/>
    <property type="match status" value="1"/>
</dbReference>
<dbReference type="InterPro" id="IPR007159">
    <property type="entry name" value="SpoVT-AbrB_dom"/>
</dbReference>
<dbReference type="KEGG" id="liu:OU989_23365"/>
<protein>
    <submittedName>
        <fullName evidence="3">AbrB/MazE/SpoVT family DNA-binding domain-containing protein</fullName>
    </submittedName>
</protein>
<reference evidence="3" key="1">
    <citation type="submission" date="2022-11" db="EMBL/GenBank/DDBJ databases">
        <title>Lysinibacillus irui.</title>
        <authorList>
            <person name="Akintayo S.O."/>
        </authorList>
    </citation>
    <scope>NUCLEOTIDE SEQUENCE</scope>
    <source>
        <strain evidence="3">IRB4-01</strain>
        <plasmid evidence="3">unnamed</plasmid>
    </source>
</reference>
<dbReference type="InterPro" id="IPR037914">
    <property type="entry name" value="SpoVT-AbrB_sf"/>
</dbReference>
<dbReference type="SUPFAM" id="SSF89447">
    <property type="entry name" value="AbrB/MazE/MraZ-like"/>
    <property type="match status" value="1"/>
</dbReference>
<evidence type="ECO:0000256" key="1">
    <source>
        <dbReference type="PROSITE-ProRule" id="PRU01076"/>
    </source>
</evidence>
<dbReference type="Gene3D" id="2.10.260.10">
    <property type="match status" value="1"/>
</dbReference>
<dbReference type="PROSITE" id="PS51740">
    <property type="entry name" value="SPOVT_ABRB"/>
    <property type="match status" value="1"/>
</dbReference>
<geneLocation type="plasmid" evidence="3 4">
    <name>unnamed</name>
</geneLocation>
<dbReference type="GO" id="GO:0003677">
    <property type="term" value="F:DNA binding"/>
    <property type="evidence" value="ECO:0007669"/>
    <property type="project" value="UniProtKB-UniRule"/>
</dbReference>
<evidence type="ECO:0000259" key="2">
    <source>
        <dbReference type="PROSITE" id="PS51740"/>
    </source>
</evidence>
<keyword evidence="1 3" id="KW-0238">DNA-binding</keyword>
<feature type="domain" description="SpoVT-AbrB" evidence="2">
    <location>
        <begin position="1"/>
        <end position="48"/>
    </location>
</feature>
<name>A0AAJ5RWX6_9BACI</name>
<sequence>MYKASLTSKGQLTIPKEIRDFLELDTGDEVVFTVTDIDNKTIFFEKVEKKELCPACNGTGEFIENNLPCFLCDQAKYITKDKQIINPQLLYTLAKNKVTLTMKTQEPVSGKGIKMYEIPRITLSSIVYPETVLNKIQDLLQMELLKEYSPKNLYNPLDVFDSNLNNILELFITQKGKEEVKAWFWGTKRKNI</sequence>
<dbReference type="EMBL" id="CP113528">
    <property type="protein sequence ID" value="WDV09230.1"/>
    <property type="molecule type" value="Genomic_DNA"/>
</dbReference>
<gene>
    <name evidence="3" type="ORF">OU989_23365</name>
</gene>
<accession>A0AAJ5RWX6</accession>